<dbReference type="PRINTS" id="PR00458">
    <property type="entry name" value="PEROXIDASE"/>
</dbReference>
<feature type="binding site" description="axial binding residue" evidence="10">
    <location>
        <position position="192"/>
    </location>
    <ligand>
        <name>heme b</name>
        <dbReference type="ChEBI" id="CHEBI:60344"/>
    </ligand>
    <ligandPart>
        <name>Fe</name>
        <dbReference type="ChEBI" id="CHEBI:18248"/>
    </ligandPart>
</feature>
<evidence type="ECO:0000256" key="11">
    <source>
        <dbReference type="PIRSR" id="PIRSR600823-4"/>
    </source>
</evidence>
<feature type="binding site" evidence="10">
    <location>
        <position position="77"/>
    </location>
    <ligand>
        <name>Ca(2+)</name>
        <dbReference type="ChEBI" id="CHEBI:29108"/>
        <label>1</label>
    </ligand>
</feature>
<comment type="caution">
    <text evidence="15">The sequence shown here is derived from an EMBL/GenBank/DDBJ whole genome shotgun (WGS) entry which is preliminary data.</text>
</comment>
<evidence type="ECO:0000256" key="3">
    <source>
        <dbReference type="ARBA" id="ARBA00022617"/>
    </source>
</evidence>
<feature type="binding site" evidence="10">
    <location>
        <position position="237"/>
    </location>
    <ligand>
        <name>Ca(2+)</name>
        <dbReference type="ChEBI" id="CHEBI:29108"/>
        <label>2</label>
    </ligand>
</feature>
<evidence type="ECO:0000256" key="9">
    <source>
        <dbReference type="PIRSR" id="PIRSR600823-2"/>
    </source>
</evidence>
<organism evidence="15 16">
    <name type="scientific">Stephania japonica</name>
    <dbReference type="NCBI Taxonomy" id="461633"/>
    <lineage>
        <taxon>Eukaryota</taxon>
        <taxon>Viridiplantae</taxon>
        <taxon>Streptophyta</taxon>
        <taxon>Embryophyta</taxon>
        <taxon>Tracheophyta</taxon>
        <taxon>Spermatophyta</taxon>
        <taxon>Magnoliopsida</taxon>
        <taxon>Ranunculales</taxon>
        <taxon>Menispermaceae</taxon>
        <taxon>Menispermoideae</taxon>
        <taxon>Cissampelideae</taxon>
        <taxon>Stephania</taxon>
    </lineage>
</organism>
<keyword evidence="2 13" id="KW-0575">Peroxidase</keyword>
<keyword evidence="4 10" id="KW-0479">Metal-binding</keyword>
<protein>
    <recommendedName>
        <fullName evidence="13">Peroxidase</fullName>
        <ecNumber evidence="13">1.11.1.7</ecNumber>
    </recommendedName>
</protein>
<dbReference type="InterPro" id="IPR010255">
    <property type="entry name" value="Haem_peroxidase_sf"/>
</dbReference>
<feature type="signal peptide" evidence="13">
    <location>
        <begin position="1"/>
        <end position="26"/>
    </location>
</feature>
<keyword evidence="3 13" id="KW-0349">Heme</keyword>
<evidence type="ECO:0000256" key="1">
    <source>
        <dbReference type="ARBA" id="ARBA00000189"/>
    </source>
</evidence>
<comment type="cofactor">
    <cofactor evidence="10 13">
        <name>Ca(2+)</name>
        <dbReference type="ChEBI" id="CHEBI:29108"/>
    </cofactor>
    <text evidence="10 13">Binds 2 calcium ions per subunit.</text>
</comment>
<evidence type="ECO:0000256" key="13">
    <source>
        <dbReference type="RuleBase" id="RU362060"/>
    </source>
</evidence>
<feature type="disulfide bond" evidence="12">
    <location>
        <begin position="120"/>
        <end position="310"/>
    </location>
</feature>
<name>A0AAP0PMG2_9MAGN</name>
<dbReference type="Pfam" id="PF00141">
    <property type="entry name" value="peroxidase"/>
    <property type="match status" value="1"/>
</dbReference>
<keyword evidence="13" id="KW-0376">Hydrogen peroxide</keyword>
<dbReference type="GO" id="GO:0005576">
    <property type="term" value="C:extracellular region"/>
    <property type="evidence" value="ECO:0007669"/>
    <property type="project" value="UniProtKB-SubCell"/>
</dbReference>
<feature type="binding site" evidence="9">
    <location>
        <position position="162"/>
    </location>
    <ligand>
        <name>substrate</name>
    </ligand>
</feature>
<evidence type="ECO:0000256" key="8">
    <source>
        <dbReference type="PIRSR" id="PIRSR600823-1"/>
    </source>
</evidence>
<feature type="binding site" evidence="10">
    <location>
        <position position="88"/>
    </location>
    <ligand>
        <name>Ca(2+)</name>
        <dbReference type="ChEBI" id="CHEBI:29108"/>
        <label>1</label>
    </ligand>
</feature>
<feature type="disulfide bond" evidence="12">
    <location>
        <begin position="38"/>
        <end position="114"/>
    </location>
</feature>
<dbReference type="InterPro" id="IPR000823">
    <property type="entry name" value="Peroxidase_pln"/>
</dbReference>
<dbReference type="AlphaFoldDB" id="A0AAP0PMG2"/>
<dbReference type="PANTHER" id="PTHR31517">
    <property type="match status" value="1"/>
</dbReference>
<feature type="binding site" evidence="10">
    <location>
        <position position="79"/>
    </location>
    <ligand>
        <name>Ca(2+)</name>
        <dbReference type="ChEBI" id="CHEBI:29108"/>
        <label>1</label>
    </ligand>
</feature>
<dbReference type="PANTHER" id="PTHR31517:SF81">
    <property type="entry name" value="PEROXIDASE"/>
    <property type="match status" value="1"/>
</dbReference>
<feature type="active site" description="Proton acceptor" evidence="8">
    <location>
        <position position="69"/>
    </location>
</feature>
<feature type="disulfide bond" evidence="12">
    <location>
        <begin position="71"/>
        <end position="76"/>
    </location>
</feature>
<evidence type="ECO:0000313" key="15">
    <source>
        <dbReference type="EMBL" id="KAK9147070.1"/>
    </source>
</evidence>
<feature type="binding site" evidence="10">
    <location>
        <position position="235"/>
    </location>
    <ligand>
        <name>Ca(2+)</name>
        <dbReference type="ChEBI" id="CHEBI:29108"/>
        <label>2</label>
    </ligand>
</feature>
<feature type="disulfide bond" evidence="12">
    <location>
        <begin position="199"/>
        <end position="220"/>
    </location>
</feature>
<comment type="subcellular location">
    <subcellularLocation>
        <location evidence="13">Secreted</location>
    </subcellularLocation>
</comment>
<evidence type="ECO:0000313" key="16">
    <source>
        <dbReference type="Proteomes" id="UP001417504"/>
    </source>
</evidence>
<feature type="binding site" evidence="10">
    <location>
        <position position="193"/>
    </location>
    <ligand>
        <name>Ca(2+)</name>
        <dbReference type="ChEBI" id="CHEBI:29108"/>
        <label>2</label>
    </ligand>
</feature>
<comment type="catalytic activity">
    <reaction evidence="1 13">
        <text>2 a phenolic donor + H2O2 = 2 a phenolic radical donor + 2 H2O</text>
        <dbReference type="Rhea" id="RHEA:56136"/>
        <dbReference type="ChEBI" id="CHEBI:15377"/>
        <dbReference type="ChEBI" id="CHEBI:16240"/>
        <dbReference type="ChEBI" id="CHEBI:139520"/>
        <dbReference type="ChEBI" id="CHEBI:139521"/>
        <dbReference type="EC" id="1.11.1.7"/>
    </reaction>
</comment>
<feature type="binding site" evidence="10">
    <location>
        <position position="75"/>
    </location>
    <ligand>
        <name>Ca(2+)</name>
        <dbReference type="ChEBI" id="CHEBI:29108"/>
        <label>1</label>
    </ligand>
</feature>
<dbReference type="EMBL" id="JBBNAE010000002">
    <property type="protein sequence ID" value="KAK9147070.1"/>
    <property type="molecule type" value="Genomic_DNA"/>
</dbReference>
<dbReference type="EC" id="1.11.1.7" evidence="13"/>
<comment type="function">
    <text evidence="13">Removal of H(2)O(2), oxidation of toxic reductants, biosynthesis and degradation of lignin, suberization, auxin catabolism, response to environmental stresses such as wounding, pathogen attack and oxidative stress.</text>
</comment>
<dbReference type="InterPro" id="IPR002016">
    <property type="entry name" value="Haem_peroxidase"/>
</dbReference>
<keyword evidence="13" id="KW-0732">Signal</keyword>
<evidence type="ECO:0000256" key="12">
    <source>
        <dbReference type="PIRSR" id="PIRSR600823-5"/>
    </source>
</evidence>
<feature type="binding site" evidence="10">
    <location>
        <position position="242"/>
    </location>
    <ligand>
        <name>Ca(2+)</name>
        <dbReference type="ChEBI" id="CHEBI:29108"/>
        <label>2</label>
    </ligand>
</feature>
<feature type="domain" description="Plant heme peroxidase family profile" evidence="14">
    <location>
        <begin position="28"/>
        <end position="314"/>
    </location>
</feature>
<evidence type="ECO:0000256" key="7">
    <source>
        <dbReference type="ARBA" id="ARBA00023157"/>
    </source>
</evidence>
<evidence type="ECO:0000256" key="10">
    <source>
        <dbReference type="PIRSR" id="PIRSR600823-3"/>
    </source>
</evidence>
<proteinExistence type="inferred from homology"/>
<feature type="binding site" evidence="10">
    <location>
        <position position="70"/>
    </location>
    <ligand>
        <name>Ca(2+)</name>
        <dbReference type="ChEBI" id="CHEBI:29108"/>
        <label>1</label>
    </ligand>
</feature>
<keyword evidence="7 12" id="KW-1015">Disulfide bond</keyword>
<dbReference type="GO" id="GO:0020037">
    <property type="term" value="F:heme binding"/>
    <property type="evidence" value="ECO:0007669"/>
    <property type="project" value="UniProtKB-UniRule"/>
</dbReference>
<keyword evidence="5 13" id="KW-0560">Oxidoreductase</keyword>
<accession>A0AAP0PMG2</accession>
<evidence type="ECO:0000256" key="6">
    <source>
        <dbReference type="ARBA" id="ARBA00023004"/>
    </source>
</evidence>
<keyword evidence="16" id="KW-1185">Reference proteome</keyword>
<dbReference type="Gene3D" id="1.10.520.10">
    <property type="match status" value="1"/>
</dbReference>
<sequence>MRVMDKRNSAMLVVAMCSMLCFVVHGVGLSYDFYDFSCPHLESFVRQGVASLIFHDPTIPAALLRLMFHDCQVQGCDASILLDSGDSEMGSSKNFGIRYRMVIGMLKSMVEAACPGRVSCADILILAARDAVALAGGPNVRVLLGRRDSVRTSYGVADASLPPASTGVDMMLSLFATKGMTLRESVAILGAHTLGVTHCSSILDRLKSQDSKDLFLKLKCPLGSLSSNLSFVQNDLTFLSFDNHYFRDAVEGRGVLRIDADMALDQRTAKVMRQFAANQDYFFQTFSTAFLKLSAAGVLTGNEGIIRRSCNSAG</sequence>
<gene>
    <name evidence="15" type="ORF">Sjap_006973</name>
</gene>
<comment type="similarity">
    <text evidence="13">Belongs to the peroxidase family. Classical plant (class III) peroxidase subfamily.</text>
</comment>
<evidence type="ECO:0000259" key="14">
    <source>
        <dbReference type="PROSITE" id="PS50873"/>
    </source>
</evidence>
<feature type="site" description="Transition state stabilizer" evidence="11">
    <location>
        <position position="65"/>
    </location>
</feature>
<reference evidence="15 16" key="1">
    <citation type="submission" date="2024-01" db="EMBL/GenBank/DDBJ databases">
        <title>Genome assemblies of Stephania.</title>
        <authorList>
            <person name="Yang L."/>
        </authorList>
    </citation>
    <scope>NUCLEOTIDE SEQUENCE [LARGE SCALE GENOMIC DNA]</scope>
    <source>
        <strain evidence="15">QJT</strain>
        <tissue evidence="15">Leaf</tissue>
    </source>
</reference>
<dbReference type="GO" id="GO:0006979">
    <property type="term" value="P:response to oxidative stress"/>
    <property type="evidence" value="ECO:0007669"/>
    <property type="project" value="UniProtKB-UniRule"/>
</dbReference>
<dbReference type="GO" id="GO:0046872">
    <property type="term" value="F:metal ion binding"/>
    <property type="evidence" value="ECO:0007669"/>
    <property type="project" value="UniProtKB-UniRule"/>
</dbReference>
<dbReference type="SUPFAM" id="SSF48113">
    <property type="entry name" value="Heme-dependent peroxidases"/>
    <property type="match status" value="1"/>
</dbReference>
<dbReference type="InterPro" id="IPR033905">
    <property type="entry name" value="Secretory_peroxidase"/>
</dbReference>
<dbReference type="Proteomes" id="UP001417504">
    <property type="component" value="Unassembled WGS sequence"/>
</dbReference>
<comment type="cofactor">
    <cofactor evidence="10 13">
        <name>heme b</name>
        <dbReference type="ChEBI" id="CHEBI:60344"/>
    </cofactor>
    <text evidence="10 13">Binds 1 heme b (iron(II)-protoporphyrin IX) group per subunit.</text>
</comment>
<feature type="binding site" evidence="10">
    <location>
        <position position="73"/>
    </location>
    <ligand>
        <name>Ca(2+)</name>
        <dbReference type="ChEBI" id="CHEBI:29108"/>
        <label>1</label>
    </ligand>
</feature>
<keyword evidence="13" id="KW-0964">Secreted</keyword>
<dbReference type="PROSITE" id="PS50873">
    <property type="entry name" value="PEROXIDASE_4"/>
    <property type="match status" value="1"/>
</dbReference>
<keyword evidence="6 10" id="KW-0408">Iron</keyword>
<dbReference type="CDD" id="cd00693">
    <property type="entry name" value="secretory_peroxidase"/>
    <property type="match status" value="1"/>
</dbReference>
<keyword evidence="10 13" id="KW-0106">Calcium</keyword>
<dbReference type="GO" id="GO:0140825">
    <property type="term" value="F:lactoperoxidase activity"/>
    <property type="evidence" value="ECO:0007669"/>
    <property type="project" value="UniProtKB-EC"/>
</dbReference>
<dbReference type="Gene3D" id="1.10.420.10">
    <property type="entry name" value="Peroxidase, domain 2"/>
    <property type="match status" value="1"/>
</dbReference>
<feature type="chain" id="PRO_5042671294" description="Peroxidase" evidence="13">
    <location>
        <begin position="27"/>
        <end position="314"/>
    </location>
</feature>
<evidence type="ECO:0000256" key="4">
    <source>
        <dbReference type="ARBA" id="ARBA00022723"/>
    </source>
</evidence>
<evidence type="ECO:0000256" key="2">
    <source>
        <dbReference type="ARBA" id="ARBA00022559"/>
    </source>
</evidence>
<dbReference type="GO" id="GO:0042744">
    <property type="term" value="P:hydrogen peroxide catabolic process"/>
    <property type="evidence" value="ECO:0007669"/>
    <property type="project" value="UniProtKB-KW"/>
</dbReference>
<dbReference type="PRINTS" id="PR00461">
    <property type="entry name" value="PLPEROXIDASE"/>
</dbReference>
<evidence type="ECO:0000256" key="5">
    <source>
        <dbReference type="ARBA" id="ARBA00023002"/>
    </source>
</evidence>